<dbReference type="AlphaFoldDB" id="A7RW73"/>
<sequence>MLKALKRRCLRAKIKIKGSNNTSSSVCQITEVQHQQRVFEGMNEVVVDSTKKISRKQQGNITSTCPENTSEVNLASHHSDSKIPTTINICDISTQNSMHPEKKVTESDEPAAVLCQQGQREIPITDQNAMKDISGCVAGLKISTPHQVDKVALDSLKDIDKHMANQNEEELLQREVEGLRLDTCLSENAEIMEKLYLMLDREHRVINNWRHLAYYFKIDANILTSFELCAETSPTVDLFETLNVSHPDLTVKQLKDALRRIHRNDIICLLEKYSENWNVSDLCHKVPEFIEIFKARLDIRSNSIGDWKSFAMQLGLTKKHVDTFGEPKTSPTENLFLYLSGINDTTSISQLRDHLKDMERNDVVRHLNNLNGAQLVKDVITPQSEILLKLSSLLDKESRAVKNWKNLCHRLKIPNSKYESFDASKKNAHSPTKQMLRWLKWKYPGITVGELADGLQHIRRNDVRGDLLKAAKAVLEKRSRPTTPTATETAPLGAYSHGLGRLDPREPHQLPGNWVTGPKTRPTREEKLRMKASDMPVDVYKRVCLMLDVKQPFWDDYRMLGEAMGIDKCGIRILEEKPSSQTDVILYQYSKGMTVKELMELLQTENLKRRDVVEEILCWVESENV</sequence>
<dbReference type="InterPro" id="IPR034249">
    <property type="entry name" value="MyD88_Death"/>
</dbReference>
<keyword evidence="1" id="KW-0399">Innate immunity</keyword>
<dbReference type="InterPro" id="IPR000488">
    <property type="entry name" value="Death_dom"/>
</dbReference>
<dbReference type="GO" id="GO:0045087">
    <property type="term" value="P:innate immune response"/>
    <property type="evidence" value="ECO:0007669"/>
    <property type="project" value="UniProtKB-KW"/>
</dbReference>
<keyword evidence="7" id="KW-1185">Reference proteome</keyword>
<dbReference type="PROSITE" id="PS50017">
    <property type="entry name" value="DEATH_DOMAIN"/>
    <property type="match status" value="2"/>
</dbReference>
<dbReference type="EMBL" id="DS469546">
    <property type="protein sequence ID" value="EDO44217.1"/>
    <property type="molecule type" value="Genomic_DNA"/>
</dbReference>
<evidence type="ECO:0000313" key="7">
    <source>
        <dbReference type="Proteomes" id="UP000001593"/>
    </source>
</evidence>
<dbReference type="STRING" id="45351.A7RW73"/>
<dbReference type="PANTHER" id="PTHR15079">
    <property type="entry name" value="MYD88"/>
    <property type="match status" value="1"/>
</dbReference>
<dbReference type="PANTHER" id="PTHR15079:SF10">
    <property type="entry name" value="DEATH DOMAIN-CONTAINING PROTEIN"/>
    <property type="match status" value="1"/>
</dbReference>
<dbReference type="InterPro" id="IPR011029">
    <property type="entry name" value="DEATH-like_dom_sf"/>
</dbReference>
<gene>
    <name evidence="6" type="ORF">NEMVEDRAFT_v1g241119</name>
</gene>
<feature type="domain" description="Death" evidence="5">
    <location>
        <begin position="208"/>
        <end position="274"/>
    </location>
</feature>
<reference evidence="6 7" key="1">
    <citation type="journal article" date="2007" name="Science">
        <title>Sea anemone genome reveals ancestral eumetazoan gene repertoire and genomic organization.</title>
        <authorList>
            <person name="Putnam N.H."/>
            <person name="Srivastava M."/>
            <person name="Hellsten U."/>
            <person name="Dirks B."/>
            <person name="Chapman J."/>
            <person name="Salamov A."/>
            <person name="Terry A."/>
            <person name="Shapiro H."/>
            <person name="Lindquist E."/>
            <person name="Kapitonov V.V."/>
            <person name="Jurka J."/>
            <person name="Genikhovich G."/>
            <person name="Grigoriev I.V."/>
            <person name="Lucas S.M."/>
            <person name="Steele R.E."/>
            <person name="Finnerty J.R."/>
            <person name="Technau U."/>
            <person name="Martindale M.Q."/>
            <person name="Rokhsar D.S."/>
        </authorList>
    </citation>
    <scope>NUCLEOTIDE SEQUENCE [LARGE SCALE GENOMIC DNA]</scope>
    <source>
        <strain evidence="7">CH2 X CH6</strain>
    </source>
</reference>
<accession>A7RW73</accession>
<dbReference type="Gene3D" id="1.10.533.10">
    <property type="entry name" value="Death Domain, Fas"/>
    <property type="match status" value="4"/>
</dbReference>
<evidence type="ECO:0000313" key="6">
    <source>
        <dbReference type="EMBL" id="EDO44217.1"/>
    </source>
</evidence>
<feature type="domain" description="Death" evidence="5">
    <location>
        <begin position="306"/>
        <end position="371"/>
    </location>
</feature>
<keyword evidence="2" id="KW-0391">Immunity</keyword>
<dbReference type="SUPFAM" id="SSF47986">
    <property type="entry name" value="DEATH domain"/>
    <property type="match status" value="4"/>
</dbReference>
<evidence type="ECO:0000256" key="1">
    <source>
        <dbReference type="ARBA" id="ARBA00022588"/>
    </source>
</evidence>
<dbReference type="GO" id="GO:0070976">
    <property type="term" value="F:TIR domain binding"/>
    <property type="evidence" value="ECO:0007669"/>
    <property type="project" value="InterPro"/>
</dbReference>
<dbReference type="CDD" id="cd08312">
    <property type="entry name" value="Death_MyD88"/>
    <property type="match status" value="1"/>
</dbReference>
<dbReference type="InterPro" id="IPR017281">
    <property type="entry name" value="Myelin_different_resp_MyD88"/>
</dbReference>
<protein>
    <recommendedName>
        <fullName evidence="5">Death domain-containing protein</fullName>
    </recommendedName>
</protein>
<organism evidence="6 7">
    <name type="scientific">Nematostella vectensis</name>
    <name type="common">Starlet sea anemone</name>
    <dbReference type="NCBI Taxonomy" id="45351"/>
    <lineage>
        <taxon>Eukaryota</taxon>
        <taxon>Metazoa</taxon>
        <taxon>Cnidaria</taxon>
        <taxon>Anthozoa</taxon>
        <taxon>Hexacorallia</taxon>
        <taxon>Actiniaria</taxon>
        <taxon>Edwardsiidae</taxon>
        <taxon>Nematostella</taxon>
    </lineage>
</organism>
<name>A7RW73_NEMVE</name>
<dbReference type="GO" id="GO:0002755">
    <property type="term" value="P:MyD88-dependent toll-like receptor signaling pathway"/>
    <property type="evidence" value="ECO:0007669"/>
    <property type="project" value="InterPro"/>
</dbReference>
<dbReference type="KEGG" id="nve:5516174"/>
<dbReference type="CDD" id="cd01670">
    <property type="entry name" value="Death"/>
    <property type="match status" value="1"/>
</dbReference>
<keyword evidence="3" id="KW-0395">Inflammatory response</keyword>
<dbReference type="InParanoid" id="A7RW73"/>
<evidence type="ECO:0000256" key="2">
    <source>
        <dbReference type="ARBA" id="ARBA00022859"/>
    </source>
</evidence>
<dbReference type="SMART" id="SM00005">
    <property type="entry name" value="DEATH"/>
    <property type="match status" value="3"/>
</dbReference>
<dbReference type="Proteomes" id="UP000001593">
    <property type="component" value="Unassembled WGS sequence"/>
</dbReference>
<dbReference type="HOGENOM" id="CLU_437634_0_0_1"/>
<dbReference type="GO" id="GO:0043123">
    <property type="term" value="P:positive regulation of canonical NF-kappaB signal transduction"/>
    <property type="evidence" value="ECO:0007669"/>
    <property type="project" value="InterPro"/>
</dbReference>
<evidence type="ECO:0000259" key="5">
    <source>
        <dbReference type="PROSITE" id="PS50017"/>
    </source>
</evidence>
<evidence type="ECO:0000256" key="4">
    <source>
        <dbReference type="SAM" id="MobiDB-lite"/>
    </source>
</evidence>
<evidence type="ECO:0000256" key="3">
    <source>
        <dbReference type="ARBA" id="ARBA00023198"/>
    </source>
</evidence>
<feature type="region of interest" description="Disordered" evidence="4">
    <location>
        <begin position="506"/>
        <end position="527"/>
    </location>
</feature>
<dbReference type="OMA" id="PTTINIC"/>
<proteinExistence type="predicted"/>
<dbReference type="OrthoDB" id="5989737at2759"/>
<dbReference type="Pfam" id="PF00531">
    <property type="entry name" value="Death"/>
    <property type="match status" value="1"/>
</dbReference>